<organism evidence="1 2">
    <name type="scientific">Rugosimonospora acidiphila</name>
    <dbReference type="NCBI Taxonomy" id="556531"/>
    <lineage>
        <taxon>Bacteria</taxon>
        <taxon>Bacillati</taxon>
        <taxon>Actinomycetota</taxon>
        <taxon>Actinomycetes</taxon>
        <taxon>Micromonosporales</taxon>
        <taxon>Micromonosporaceae</taxon>
        <taxon>Rugosimonospora</taxon>
    </lineage>
</organism>
<reference evidence="2" key="1">
    <citation type="journal article" date="2019" name="Int. J. Syst. Evol. Microbiol.">
        <title>The Global Catalogue of Microorganisms (GCM) 10K type strain sequencing project: providing services to taxonomists for standard genome sequencing and annotation.</title>
        <authorList>
            <consortium name="The Broad Institute Genomics Platform"/>
            <consortium name="The Broad Institute Genome Sequencing Center for Infectious Disease"/>
            <person name="Wu L."/>
            <person name="Ma J."/>
        </authorList>
    </citation>
    <scope>NUCLEOTIDE SEQUENCE [LARGE SCALE GENOMIC DNA]</scope>
    <source>
        <strain evidence="2">JCM 18304</strain>
    </source>
</reference>
<protein>
    <submittedName>
        <fullName evidence="1">Uncharacterized protein</fullName>
    </submittedName>
</protein>
<gene>
    <name evidence="1" type="ORF">GCM10023322_08630</name>
</gene>
<keyword evidence="2" id="KW-1185">Reference proteome</keyword>
<comment type="caution">
    <text evidence="1">The sequence shown here is derived from an EMBL/GenBank/DDBJ whole genome shotgun (WGS) entry which is preliminary data.</text>
</comment>
<accession>A0ABP9RKU4</accession>
<proteinExistence type="predicted"/>
<sequence>MLHDEPLIRLSRVEHYLLSRCEVGGSRRPIDSMRDEHVLPTGAVGAGVMDIEADELILEFRNLVEQVFARLYAVADR</sequence>
<dbReference type="EMBL" id="BAABJQ010000002">
    <property type="protein sequence ID" value="GAA5179240.1"/>
    <property type="molecule type" value="Genomic_DNA"/>
</dbReference>
<name>A0ABP9RKU4_9ACTN</name>
<dbReference type="Proteomes" id="UP001501570">
    <property type="component" value="Unassembled WGS sequence"/>
</dbReference>
<evidence type="ECO:0000313" key="2">
    <source>
        <dbReference type="Proteomes" id="UP001501570"/>
    </source>
</evidence>
<evidence type="ECO:0000313" key="1">
    <source>
        <dbReference type="EMBL" id="GAA5179240.1"/>
    </source>
</evidence>